<gene>
    <name evidence="1" type="ORF">SDC9_43234</name>
</gene>
<dbReference type="Pfam" id="PF17170">
    <property type="entry name" value="DUF5128"/>
    <property type="match status" value="1"/>
</dbReference>
<protein>
    <recommendedName>
        <fullName evidence="2">6-bladed beta-propeller</fullName>
    </recommendedName>
</protein>
<accession>A0A644W0M0</accession>
<proteinExistence type="predicted"/>
<dbReference type="AlphaFoldDB" id="A0A644W0M0"/>
<sequence length="428" mass="48499">MNDGLELSTLLSNYEMVQLETNQESLIGVNARVCITDKHIVGINPDKILIFDRNGTFINLFFILLFLLSGCNGRDVQAVLIEYEKLQSGEFFDQSNFSKATSVTLDSKTGILGENLFLKFDSDNTYLLDRQQSKILVYNSSNGSLLSSICNEGRGPGEYLYIKDFYIDPNKEILLLCDAKPKVLKYTQAGQFISESFLSFNALSFSKQKDKYWFFKERISHPIFYNNTIVKTDTLLKPVGSYLGMQESMVAAFAEMNFSTSQNGEILFKHVFDNTIYKIVRGIDSLLPAYVIDWGSYEYPDSFIKAKSFSDAFTILNSTTTASVVSAFENSDFLLLYIAEEGVKNNFGYFLYNRSTEEILFQKFEADDLIIRKLGAPKALTDDNAIVFIVNGQMVKELESSIPILAQMDLNQLDNNADNYVLLKLYIN</sequence>
<evidence type="ECO:0000313" key="1">
    <source>
        <dbReference type="EMBL" id="MPL97046.1"/>
    </source>
</evidence>
<evidence type="ECO:0008006" key="2">
    <source>
        <dbReference type="Google" id="ProtNLM"/>
    </source>
</evidence>
<organism evidence="1">
    <name type="scientific">bioreactor metagenome</name>
    <dbReference type="NCBI Taxonomy" id="1076179"/>
    <lineage>
        <taxon>unclassified sequences</taxon>
        <taxon>metagenomes</taxon>
        <taxon>ecological metagenomes</taxon>
    </lineage>
</organism>
<reference evidence="1" key="1">
    <citation type="submission" date="2019-08" db="EMBL/GenBank/DDBJ databases">
        <authorList>
            <person name="Kucharzyk K."/>
            <person name="Murdoch R.W."/>
            <person name="Higgins S."/>
            <person name="Loffler F."/>
        </authorList>
    </citation>
    <scope>NUCLEOTIDE SEQUENCE</scope>
</reference>
<dbReference type="EMBL" id="VSSQ01000538">
    <property type="protein sequence ID" value="MPL97046.1"/>
    <property type="molecule type" value="Genomic_DNA"/>
</dbReference>
<name>A0A644W0M0_9ZZZZ</name>
<dbReference type="Gene3D" id="2.120.10.30">
    <property type="entry name" value="TolB, C-terminal domain"/>
    <property type="match status" value="1"/>
</dbReference>
<dbReference type="InterPro" id="IPR011042">
    <property type="entry name" value="6-blade_b-propeller_TolB-like"/>
</dbReference>
<comment type="caution">
    <text evidence="1">The sequence shown here is derived from an EMBL/GenBank/DDBJ whole genome shotgun (WGS) entry which is preliminary data.</text>
</comment>